<evidence type="ECO:0000256" key="2">
    <source>
        <dbReference type="ARBA" id="ARBA00023239"/>
    </source>
</evidence>
<proteinExistence type="inferred from homology"/>
<feature type="domain" description="Dihydroxy-acid/6-phosphogluconate dehydratase N-terminal" evidence="3">
    <location>
        <begin position="65"/>
        <end position="124"/>
    </location>
</feature>
<organism evidence="4 5">
    <name type="scientific">Diversispora eburnea</name>
    <dbReference type="NCBI Taxonomy" id="1213867"/>
    <lineage>
        <taxon>Eukaryota</taxon>
        <taxon>Fungi</taxon>
        <taxon>Fungi incertae sedis</taxon>
        <taxon>Mucoromycota</taxon>
        <taxon>Glomeromycotina</taxon>
        <taxon>Glomeromycetes</taxon>
        <taxon>Diversisporales</taxon>
        <taxon>Diversisporaceae</taxon>
        <taxon>Diversispora</taxon>
    </lineage>
</organism>
<dbReference type="EMBL" id="CAJVPK010002847">
    <property type="protein sequence ID" value="CAG8619485.1"/>
    <property type="molecule type" value="Genomic_DNA"/>
</dbReference>
<reference evidence="4" key="1">
    <citation type="submission" date="2021-06" db="EMBL/GenBank/DDBJ databases">
        <authorList>
            <person name="Kallberg Y."/>
            <person name="Tangrot J."/>
            <person name="Rosling A."/>
        </authorList>
    </citation>
    <scope>NUCLEOTIDE SEQUENCE</scope>
    <source>
        <strain evidence="4">AZ414A</strain>
    </source>
</reference>
<dbReference type="SUPFAM" id="SSF143975">
    <property type="entry name" value="IlvD/EDD N-terminal domain-like"/>
    <property type="match status" value="1"/>
</dbReference>
<dbReference type="PANTHER" id="PTHR21000:SF5">
    <property type="entry name" value="DIHYDROXY-ACID DEHYDRATASE, MITOCHONDRIAL"/>
    <property type="match status" value="1"/>
</dbReference>
<dbReference type="InterPro" id="IPR050165">
    <property type="entry name" value="DHAD_IlvD/Edd"/>
</dbReference>
<protein>
    <submittedName>
        <fullName evidence="4">7873_t:CDS:1</fullName>
    </submittedName>
</protein>
<dbReference type="GO" id="GO:0009082">
    <property type="term" value="P:branched-chain amino acid biosynthetic process"/>
    <property type="evidence" value="ECO:0007669"/>
    <property type="project" value="TreeGrafter"/>
</dbReference>
<name>A0A9N9GR14_9GLOM</name>
<dbReference type="OrthoDB" id="3851628at2759"/>
<comment type="caution">
    <text evidence="4">The sequence shown here is derived from an EMBL/GenBank/DDBJ whole genome shotgun (WGS) entry which is preliminary data.</text>
</comment>
<dbReference type="Pfam" id="PF00920">
    <property type="entry name" value="ILVD_EDD_N"/>
    <property type="match status" value="1"/>
</dbReference>
<keyword evidence="2" id="KW-0456">Lyase</keyword>
<dbReference type="GO" id="GO:0004160">
    <property type="term" value="F:dihydroxy-acid dehydratase activity"/>
    <property type="evidence" value="ECO:0007669"/>
    <property type="project" value="TreeGrafter"/>
</dbReference>
<evidence type="ECO:0000313" key="5">
    <source>
        <dbReference type="Proteomes" id="UP000789706"/>
    </source>
</evidence>
<dbReference type="PANTHER" id="PTHR21000">
    <property type="entry name" value="DIHYDROXY-ACID DEHYDRATASE DAD"/>
    <property type="match status" value="1"/>
</dbReference>
<evidence type="ECO:0000313" key="4">
    <source>
        <dbReference type="EMBL" id="CAG8619485.1"/>
    </source>
</evidence>
<dbReference type="InterPro" id="IPR037237">
    <property type="entry name" value="IlvD/EDD_N"/>
</dbReference>
<keyword evidence="5" id="KW-1185">Reference proteome</keyword>
<dbReference type="Proteomes" id="UP000789706">
    <property type="component" value="Unassembled WGS sequence"/>
</dbReference>
<sequence>MFIDYLGHKITREAIRQQLRYSSKNVKINNYSKRITQPKSQGAFQAICDIRKRVEPEDTGKALIGIAINERVVEAGMIGYRFNTVGVSDGVSIGTREMCFSLQSRDLIADSIETVMGGQRYDAFQKYSWMLDGNGTS</sequence>
<evidence type="ECO:0000259" key="3">
    <source>
        <dbReference type="Pfam" id="PF00920"/>
    </source>
</evidence>
<dbReference type="AlphaFoldDB" id="A0A9N9GR14"/>
<dbReference type="InterPro" id="IPR000581">
    <property type="entry name" value="ILV_EDD_N"/>
</dbReference>
<gene>
    <name evidence="4" type="ORF">DEBURN_LOCUS10306</name>
</gene>
<accession>A0A9N9GR14</accession>
<evidence type="ECO:0000256" key="1">
    <source>
        <dbReference type="ARBA" id="ARBA00006486"/>
    </source>
</evidence>
<comment type="similarity">
    <text evidence="1">Belongs to the IlvD/Edd family.</text>
</comment>